<dbReference type="RefSeq" id="WP_323305698.1">
    <property type="nucleotide sequence ID" value="NZ_JAYGHX010000006.1"/>
</dbReference>
<dbReference type="EMBL" id="JAYGHX010000006">
    <property type="protein sequence ID" value="MEA5391673.1"/>
    <property type="molecule type" value="Genomic_DNA"/>
</dbReference>
<name>A0ABU5RV78_9CYAN</name>
<dbReference type="Proteomes" id="UP001304461">
    <property type="component" value="Unassembled WGS sequence"/>
</dbReference>
<evidence type="ECO:0000313" key="1">
    <source>
        <dbReference type="EMBL" id="MEA5391673.1"/>
    </source>
</evidence>
<protein>
    <submittedName>
        <fullName evidence="1">DUF1997 domain-containing protein</fullName>
    </submittedName>
</protein>
<proteinExistence type="predicted"/>
<sequence length="170" mass="18674">MSLAFSASQQLDLPVASEADRLSAYLDDEQRVVQALLDPTQLEPLGPGRYRYTVSQVRVFQLKIQPVVELQVVRRQGRLELEALDCQLEGLGLVEDFRLGLCSWLAAADGGLTGEASLSVTVSRPTLLQLIPPKVLEATGRSVLGGILLGIRTRVSQQLLGDFQRWCRST</sequence>
<gene>
    <name evidence="1" type="ORF">VB738_10430</name>
</gene>
<dbReference type="PANTHER" id="PTHR34133:SF8">
    <property type="entry name" value="OS07G0633000 PROTEIN"/>
    <property type="match status" value="1"/>
</dbReference>
<reference evidence="1 2" key="1">
    <citation type="submission" date="2023-12" db="EMBL/GenBank/DDBJ databases">
        <title>Baltic Sea Cyanobacteria.</title>
        <authorList>
            <person name="Delbaje E."/>
            <person name="Fewer D.P."/>
            <person name="Shishido T.K."/>
        </authorList>
    </citation>
    <scope>NUCLEOTIDE SEQUENCE [LARGE SCALE GENOMIC DNA]</scope>
    <source>
        <strain evidence="1 2">UHCC 0139</strain>
    </source>
</reference>
<dbReference type="InterPro" id="IPR018971">
    <property type="entry name" value="DUF1997"/>
</dbReference>
<accession>A0ABU5RV78</accession>
<keyword evidence="2" id="KW-1185">Reference proteome</keyword>
<evidence type="ECO:0000313" key="2">
    <source>
        <dbReference type="Proteomes" id="UP001304461"/>
    </source>
</evidence>
<dbReference type="PANTHER" id="PTHR34133">
    <property type="entry name" value="OS07G0633000 PROTEIN"/>
    <property type="match status" value="1"/>
</dbReference>
<organism evidence="1 2">
    <name type="scientific">Cyanobium gracile UHCC 0139</name>
    <dbReference type="NCBI Taxonomy" id="3110308"/>
    <lineage>
        <taxon>Bacteria</taxon>
        <taxon>Bacillati</taxon>
        <taxon>Cyanobacteriota</taxon>
        <taxon>Cyanophyceae</taxon>
        <taxon>Synechococcales</taxon>
        <taxon>Prochlorococcaceae</taxon>
        <taxon>Cyanobium</taxon>
    </lineage>
</organism>
<dbReference type="Pfam" id="PF09366">
    <property type="entry name" value="DUF1997"/>
    <property type="match status" value="1"/>
</dbReference>
<comment type="caution">
    <text evidence="1">The sequence shown here is derived from an EMBL/GenBank/DDBJ whole genome shotgun (WGS) entry which is preliminary data.</text>
</comment>